<comment type="subcellular location">
    <subcellularLocation>
        <location evidence="1">Cell membrane</location>
        <topology evidence="1">Multi-pass membrane protein</topology>
    </subcellularLocation>
</comment>
<keyword evidence="4" id="KW-0633">Potassium transport</keyword>
<feature type="transmembrane region" description="Helical" evidence="14">
    <location>
        <begin position="121"/>
        <end position="148"/>
    </location>
</feature>
<evidence type="ECO:0000256" key="9">
    <source>
        <dbReference type="ARBA" id="ARBA00023065"/>
    </source>
</evidence>
<comment type="caution">
    <text evidence="16">The sequence shown here is derived from an EMBL/GenBank/DDBJ whole genome shotgun (WGS) entry which is preliminary data.</text>
</comment>
<dbReference type="PANTHER" id="PTHR10110:SF86">
    <property type="entry name" value="SODIUM_HYDROGEN EXCHANGER 7"/>
    <property type="match status" value="1"/>
</dbReference>
<dbReference type="InterPro" id="IPR018422">
    <property type="entry name" value="Cation/H_exchanger_CPA1"/>
</dbReference>
<evidence type="ECO:0000313" key="16">
    <source>
        <dbReference type="EMBL" id="RHN42306.1"/>
    </source>
</evidence>
<organism evidence="16">
    <name type="scientific">Medicago truncatula</name>
    <name type="common">Barrel medic</name>
    <name type="synonym">Medicago tribuloides</name>
    <dbReference type="NCBI Taxonomy" id="3880"/>
    <lineage>
        <taxon>Eukaryota</taxon>
        <taxon>Viridiplantae</taxon>
        <taxon>Streptophyta</taxon>
        <taxon>Embryophyta</taxon>
        <taxon>Tracheophyta</taxon>
        <taxon>Spermatophyta</taxon>
        <taxon>Magnoliopsida</taxon>
        <taxon>eudicotyledons</taxon>
        <taxon>Gunneridae</taxon>
        <taxon>Pentapetalae</taxon>
        <taxon>rosids</taxon>
        <taxon>fabids</taxon>
        <taxon>Fabales</taxon>
        <taxon>Fabaceae</taxon>
        <taxon>Papilionoideae</taxon>
        <taxon>50 kb inversion clade</taxon>
        <taxon>NPAAA clade</taxon>
        <taxon>Hologalegina</taxon>
        <taxon>IRL clade</taxon>
        <taxon>Trifolieae</taxon>
        <taxon>Medicago</taxon>
    </lineage>
</organism>
<evidence type="ECO:0000256" key="3">
    <source>
        <dbReference type="ARBA" id="ARBA00022475"/>
    </source>
</evidence>
<dbReference type="Pfam" id="PF00999">
    <property type="entry name" value="Na_H_Exchanger"/>
    <property type="match status" value="1"/>
</dbReference>
<sequence length="220" mass="24118">MEDEETRSTKLEVAMIKPCRRCIAQMILLAGPGVVLSTIFLGTLLKLTFPYGWSWKTSLLLGGLLGASDPVAVVALLKELGASKKLSTIIEGESVMNDGVAIVVYTLFYRMVLGETFNWLAIIKFLAQVSLGAVGIGIAFGIASVLWLGFIFNDTVIEISLTLAVSYVAYYTAQVSAEVSGVLALMSFGMFYSAFTRTAFKGERQQSFHYFWYTFYASLC</sequence>
<keyword evidence="8" id="KW-0915">Sodium</keyword>
<comment type="catalytic activity">
    <reaction evidence="12">
        <text>Na(+)(in) + H(+)(out) = Na(+)(out) + H(+)(in)</text>
        <dbReference type="Rhea" id="RHEA:29419"/>
        <dbReference type="ChEBI" id="CHEBI:15378"/>
        <dbReference type="ChEBI" id="CHEBI:29101"/>
    </reaction>
</comment>
<keyword evidence="9" id="KW-0406">Ion transport</keyword>
<evidence type="ECO:0000256" key="1">
    <source>
        <dbReference type="ARBA" id="ARBA00004651"/>
    </source>
</evidence>
<evidence type="ECO:0000256" key="7">
    <source>
        <dbReference type="ARBA" id="ARBA00022989"/>
    </source>
</evidence>
<evidence type="ECO:0000256" key="8">
    <source>
        <dbReference type="ARBA" id="ARBA00023053"/>
    </source>
</evidence>
<dbReference type="GO" id="GO:0015385">
    <property type="term" value="F:sodium:proton antiporter activity"/>
    <property type="evidence" value="ECO:0007669"/>
    <property type="project" value="InterPro"/>
</dbReference>
<evidence type="ECO:0000259" key="15">
    <source>
        <dbReference type="Pfam" id="PF00999"/>
    </source>
</evidence>
<keyword evidence="11" id="KW-0739">Sodium transport</keyword>
<dbReference type="InterPro" id="IPR006153">
    <property type="entry name" value="Cation/H_exchanger_TM"/>
</dbReference>
<dbReference type="GO" id="GO:0005886">
    <property type="term" value="C:plasma membrane"/>
    <property type="evidence" value="ECO:0007669"/>
    <property type="project" value="UniProtKB-SubCell"/>
</dbReference>
<feature type="transmembrane region" description="Helical" evidence="14">
    <location>
        <begin position="26"/>
        <end position="45"/>
    </location>
</feature>
<keyword evidence="5 14" id="KW-0812">Transmembrane</keyword>
<keyword evidence="3" id="KW-1003">Cell membrane</keyword>
<feature type="domain" description="Cation/H+ exchanger transmembrane" evidence="15">
    <location>
        <begin position="20"/>
        <end position="216"/>
    </location>
</feature>
<gene>
    <name evidence="16" type="ORF">MtrunA17_Chr8g0375451</name>
</gene>
<dbReference type="AlphaFoldDB" id="A0A396GMF9"/>
<evidence type="ECO:0000256" key="11">
    <source>
        <dbReference type="ARBA" id="ARBA00023201"/>
    </source>
</evidence>
<evidence type="ECO:0000256" key="12">
    <source>
        <dbReference type="ARBA" id="ARBA00047524"/>
    </source>
</evidence>
<feature type="transmembrane region" description="Helical" evidence="14">
    <location>
        <begin position="179"/>
        <end position="200"/>
    </location>
</feature>
<dbReference type="Proteomes" id="UP000265566">
    <property type="component" value="Chromosome 8"/>
</dbReference>
<evidence type="ECO:0000256" key="13">
    <source>
        <dbReference type="ARBA" id="ARBA00047912"/>
    </source>
</evidence>
<keyword evidence="10 14" id="KW-0472">Membrane</keyword>
<name>A0A396GMF9_MEDTR</name>
<protein>
    <submittedName>
        <fullName evidence="16">Putative cation/H+ exchanger, cation/H+ exchanger, CPA1 family</fullName>
    </submittedName>
</protein>
<evidence type="ECO:0000256" key="2">
    <source>
        <dbReference type="ARBA" id="ARBA00022448"/>
    </source>
</evidence>
<evidence type="ECO:0000256" key="5">
    <source>
        <dbReference type="ARBA" id="ARBA00022692"/>
    </source>
</evidence>
<dbReference type="GO" id="GO:0006813">
    <property type="term" value="P:potassium ion transport"/>
    <property type="evidence" value="ECO:0007669"/>
    <property type="project" value="UniProtKB-KW"/>
</dbReference>
<keyword evidence="2" id="KW-0813">Transport</keyword>
<reference evidence="16" key="1">
    <citation type="journal article" date="2018" name="Nat. Plants">
        <title>Whole-genome landscape of Medicago truncatula symbiotic genes.</title>
        <authorList>
            <person name="Pecrix Y."/>
            <person name="Gamas P."/>
            <person name="Carrere S."/>
        </authorList>
    </citation>
    <scope>NUCLEOTIDE SEQUENCE</scope>
    <source>
        <tissue evidence="16">Leaves</tissue>
    </source>
</reference>
<keyword evidence="6" id="KW-0630">Potassium</keyword>
<keyword evidence="7 14" id="KW-1133">Transmembrane helix</keyword>
<proteinExistence type="predicted"/>
<dbReference type="EMBL" id="PSQE01000008">
    <property type="protein sequence ID" value="RHN42306.1"/>
    <property type="molecule type" value="Genomic_DNA"/>
</dbReference>
<dbReference type="Gramene" id="rna48733">
    <property type="protein sequence ID" value="RHN42306.1"/>
    <property type="gene ID" value="gene48733"/>
</dbReference>
<dbReference type="PANTHER" id="PTHR10110">
    <property type="entry name" value="SODIUM/HYDROGEN EXCHANGER"/>
    <property type="match status" value="1"/>
</dbReference>
<accession>A0A396GMF9</accession>
<evidence type="ECO:0000256" key="10">
    <source>
        <dbReference type="ARBA" id="ARBA00023136"/>
    </source>
</evidence>
<evidence type="ECO:0000256" key="4">
    <source>
        <dbReference type="ARBA" id="ARBA00022538"/>
    </source>
</evidence>
<dbReference type="Gene3D" id="6.10.140.1330">
    <property type="match status" value="1"/>
</dbReference>
<comment type="catalytic activity">
    <reaction evidence="13">
        <text>K(+)(in) + H(+)(out) = K(+)(out) + H(+)(in)</text>
        <dbReference type="Rhea" id="RHEA:29467"/>
        <dbReference type="ChEBI" id="CHEBI:15378"/>
        <dbReference type="ChEBI" id="CHEBI:29103"/>
    </reaction>
</comment>
<evidence type="ECO:0000256" key="14">
    <source>
        <dbReference type="SAM" id="Phobius"/>
    </source>
</evidence>
<evidence type="ECO:0000256" key="6">
    <source>
        <dbReference type="ARBA" id="ARBA00022958"/>
    </source>
</evidence>